<dbReference type="GeneID" id="110778614"/>
<dbReference type="KEGG" id="soe:110778614"/>
<keyword evidence="3 4" id="KW-0804">Transcription</keyword>
<name>A0A9R0JL78_SPIOL</name>
<evidence type="ECO:0000313" key="7">
    <source>
        <dbReference type="Proteomes" id="UP000813463"/>
    </source>
</evidence>
<keyword evidence="7" id="KW-1185">Reference proteome</keyword>
<keyword evidence="1 4" id="KW-0805">Transcription regulation</keyword>
<feature type="compositionally biased region" description="Low complexity" evidence="5">
    <location>
        <begin position="309"/>
        <end position="322"/>
    </location>
</feature>
<evidence type="ECO:0000256" key="3">
    <source>
        <dbReference type="ARBA" id="ARBA00023163"/>
    </source>
</evidence>
<feature type="compositionally biased region" description="Polar residues" evidence="5">
    <location>
        <begin position="33"/>
        <end position="61"/>
    </location>
</feature>
<dbReference type="Pfam" id="PF03479">
    <property type="entry name" value="PCC"/>
    <property type="match status" value="1"/>
</dbReference>
<comment type="domain">
    <text evidence="4">The PPC domain mediates interactions between AHL proteins.</text>
</comment>
<dbReference type="GO" id="GO:0003680">
    <property type="term" value="F:minor groove of adenine-thymine-rich DNA binding"/>
    <property type="evidence" value="ECO:0007669"/>
    <property type="project" value="UniProtKB-UniRule"/>
</dbReference>
<dbReference type="Proteomes" id="UP000813463">
    <property type="component" value="Chromosome 6"/>
</dbReference>
<evidence type="ECO:0000259" key="6">
    <source>
        <dbReference type="PROSITE" id="PS51742"/>
    </source>
</evidence>
<feature type="region of interest" description="Disordered" evidence="5">
    <location>
        <begin position="287"/>
        <end position="347"/>
    </location>
</feature>
<dbReference type="GO" id="GO:0005634">
    <property type="term" value="C:nucleus"/>
    <property type="evidence" value="ECO:0007669"/>
    <property type="project" value="UniProtKB-SubCell"/>
</dbReference>
<evidence type="ECO:0000256" key="1">
    <source>
        <dbReference type="ARBA" id="ARBA00023015"/>
    </source>
</evidence>
<dbReference type="OrthoDB" id="1101183at2759"/>
<feature type="compositionally biased region" description="Basic and acidic residues" evidence="5">
    <location>
        <begin position="289"/>
        <end position="301"/>
    </location>
</feature>
<evidence type="ECO:0000256" key="2">
    <source>
        <dbReference type="ARBA" id="ARBA00023125"/>
    </source>
</evidence>
<accession>A0A9R0JL78</accession>
<dbReference type="Gene3D" id="3.30.1330.80">
    <property type="entry name" value="Hypothetical protein, similar to alpha- acetolactate decarboxylase, domain 2"/>
    <property type="match status" value="1"/>
</dbReference>
<reference evidence="8" key="2">
    <citation type="submission" date="2025-08" db="UniProtKB">
        <authorList>
            <consortium name="RefSeq"/>
        </authorList>
    </citation>
    <scope>IDENTIFICATION</scope>
    <source>
        <tissue evidence="8">Leaf</tissue>
    </source>
</reference>
<dbReference type="PANTHER" id="PTHR31500:SF64">
    <property type="entry name" value="AT-HOOK MOTIF NUCLEAR-LOCALIZED PROTEIN 12-RELATED"/>
    <property type="match status" value="1"/>
</dbReference>
<feature type="domain" description="PPC" evidence="6">
    <location>
        <begin position="163"/>
        <end position="302"/>
    </location>
</feature>
<comment type="subcellular location">
    <subcellularLocation>
        <location evidence="4">Nucleus</location>
    </subcellularLocation>
</comment>
<reference evidence="7" key="1">
    <citation type="journal article" date="2021" name="Nat. Commun.">
        <title>Genomic analyses provide insights into spinach domestication and the genetic basis of agronomic traits.</title>
        <authorList>
            <person name="Cai X."/>
            <person name="Sun X."/>
            <person name="Xu C."/>
            <person name="Sun H."/>
            <person name="Wang X."/>
            <person name="Ge C."/>
            <person name="Zhang Z."/>
            <person name="Wang Q."/>
            <person name="Fei Z."/>
            <person name="Jiao C."/>
            <person name="Wang Q."/>
        </authorList>
    </citation>
    <scope>NUCLEOTIDE SEQUENCE [LARGE SCALE GENOMIC DNA]</scope>
    <source>
        <strain evidence="7">cv. Varoflay</strain>
    </source>
</reference>
<evidence type="ECO:0000256" key="4">
    <source>
        <dbReference type="RuleBase" id="RU367031"/>
    </source>
</evidence>
<dbReference type="CDD" id="cd11378">
    <property type="entry name" value="DUF296"/>
    <property type="match status" value="1"/>
</dbReference>
<protein>
    <recommendedName>
        <fullName evidence="4">AT-hook motif nuclear-localized protein</fullName>
    </recommendedName>
</protein>
<evidence type="ECO:0000313" key="8">
    <source>
        <dbReference type="RefSeq" id="XP_021838856.1"/>
    </source>
</evidence>
<proteinExistence type="predicted"/>
<dbReference type="PANTHER" id="PTHR31500">
    <property type="entry name" value="AT-HOOK MOTIF NUCLEAR-LOCALIZED PROTEIN 9"/>
    <property type="match status" value="1"/>
</dbReference>
<dbReference type="InterPro" id="IPR005175">
    <property type="entry name" value="PPC_dom"/>
</dbReference>
<dbReference type="InterPro" id="IPR039605">
    <property type="entry name" value="AHL"/>
</dbReference>
<feature type="compositionally biased region" description="Polar residues" evidence="5">
    <location>
        <begin position="118"/>
        <end position="132"/>
    </location>
</feature>
<sequence length="347" mass="35292">MDGREGMALQGSSPYYMHRTIPGAVGSGAGQPGLNTPPSGFRPSSNPNLSSQQIVRSSNSVGPGFNVEGSQPNVPQGFTITVASTGGSLSEPTKKKRGRPRKYGPDGSGPGAASGSGTMSLALSPSTPNSGTLAERKKRGRPPGSGRKQRLAAVGDWMNNSAGLAFTPHVIHVAPGEDIAAKILSFSQQRPRALCIMSGSGGVSSVTLRPPGSTAGGVLFEGRFEILCLSGSYLVAETGGSRNRTGGVNVSLSSADGHVIGGAVGGRLVASKPVQVVVCSFVYGNTKGKSKESESIDEKSSEQPLSDKSSAQINNNASSSQNVAGSWPGSKGLDLKNPNTDIDLASG</sequence>
<feature type="compositionally biased region" description="Polar residues" evidence="5">
    <location>
        <begin position="68"/>
        <end position="91"/>
    </location>
</feature>
<dbReference type="SUPFAM" id="SSF117856">
    <property type="entry name" value="AF0104/ALDC/Ptd012-like"/>
    <property type="match status" value="1"/>
</dbReference>
<keyword evidence="4" id="KW-0539">Nucleus</keyword>
<organism evidence="7 8">
    <name type="scientific">Spinacia oleracea</name>
    <name type="common">Spinach</name>
    <dbReference type="NCBI Taxonomy" id="3562"/>
    <lineage>
        <taxon>Eukaryota</taxon>
        <taxon>Viridiplantae</taxon>
        <taxon>Streptophyta</taxon>
        <taxon>Embryophyta</taxon>
        <taxon>Tracheophyta</taxon>
        <taxon>Spermatophyta</taxon>
        <taxon>Magnoliopsida</taxon>
        <taxon>eudicotyledons</taxon>
        <taxon>Gunneridae</taxon>
        <taxon>Pentapetalae</taxon>
        <taxon>Caryophyllales</taxon>
        <taxon>Chenopodiaceae</taxon>
        <taxon>Chenopodioideae</taxon>
        <taxon>Anserineae</taxon>
        <taxon>Spinacia</taxon>
    </lineage>
</organism>
<evidence type="ECO:0000256" key="5">
    <source>
        <dbReference type="SAM" id="MobiDB-lite"/>
    </source>
</evidence>
<gene>
    <name evidence="8" type="primary">LOC110778614</name>
</gene>
<comment type="function">
    <text evidence="4">Transcription factor that specifically binds AT-rich DNA sequences related to the nuclear matrix attachment regions (MARs).</text>
</comment>
<dbReference type="PROSITE" id="PS51742">
    <property type="entry name" value="PPC"/>
    <property type="match status" value="1"/>
</dbReference>
<keyword evidence="2 4" id="KW-0238">DNA-binding</keyword>
<dbReference type="AlphaFoldDB" id="A0A9R0JL78"/>
<dbReference type="RefSeq" id="XP_021838856.1">
    <property type="nucleotide sequence ID" value="XM_021983164.2"/>
</dbReference>
<feature type="region of interest" description="Disordered" evidence="5">
    <location>
        <begin position="1"/>
        <end position="150"/>
    </location>
</feature>